<evidence type="ECO:0000313" key="2">
    <source>
        <dbReference type="Proteomes" id="UP000222542"/>
    </source>
</evidence>
<organism evidence="1 2">
    <name type="scientific">Capsicum annuum</name>
    <name type="common">Capsicum pepper</name>
    <dbReference type="NCBI Taxonomy" id="4072"/>
    <lineage>
        <taxon>Eukaryota</taxon>
        <taxon>Viridiplantae</taxon>
        <taxon>Streptophyta</taxon>
        <taxon>Embryophyta</taxon>
        <taxon>Tracheophyta</taxon>
        <taxon>Spermatophyta</taxon>
        <taxon>Magnoliopsida</taxon>
        <taxon>eudicotyledons</taxon>
        <taxon>Gunneridae</taxon>
        <taxon>Pentapetalae</taxon>
        <taxon>asterids</taxon>
        <taxon>lamiids</taxon>
        <taxon>Solanales</taxon>
        <taxon>Solanaceae</taxon>
        <taxon>Solanoideae</taxon>
        <taxon>Capsiceae</taxon>
        <taxon>Capsicum</taxon>
    </lineage>
</organism>
<reference evidence="1 2" key="1">
    <citation type="journal article" date="2014" name="Nat. Genet.">
        <title>Genome sequence of the hot pepper provides insights into the evolution of pungency in Capsicum species.</title>
        <authorList>
            <person name="Kim S."/>
            <person name="Park M."/>
            <person name="Yeom S.I."/>
            <person name="Kim Y.M."/>
            <person name="Lee J.M."/>
            <person name="Lee H.A."/>
            <person name="Seo E."/>
            <person name="Choi J."/>
            <person name="Cheong K."/>
            <person name="Kim K.T."/>
            <person name="Jung K."/>
            <person name="Lee G.W."/>
            <person name="Oh S.K."/>
            <person name="Bae C."/>
            <person name="Kim S.B."/>
            <person name="Lee H.Y."/>
            <person name="Kim S.Y."/>
            <person name="Kim M.S."/>
            <person name="Kang B.C."/>
            <person name="Jo Y.D."/>
            <person name="Yang H.B."/>
            <person name="Jeong H.J."/>
            <person name="Kang W.H."/>
            <person name="Kwon J.K."/>
            <person name="Shin C."/>
            <person name="Lim J.Y."/>
            <person name="Park J.H."/>
            <person name="Huh J.H."/>
            <person name="Kim J.S."/>
            <person name="Kim B.D."/>
            <person name="Cohen O."/>
            <person name="Paran I."/>
            <person name="Suh M.C."/>
            <person name="Lee S.B."/>
            <person name="Kim Y.K."/>
            <person name="Shin Y."/>
            <person name="Noh S.J."/>
            <person name="Park J."/>
            <person name="Seo Y.S."/>
            <person name="Kwon S.Y."/>
            <person name="Kim H.A."/>
            <person name="Park J.M."/>
            <person name="Kim H.J."/>
            <person name="Choi S.B."/>
            <person name="Bosland P.W."/>
            <person name="Reeves G."/>
            <person name="Jo S.H."/>
            <person name="Lee B.W."/>
            <person name="Cho H.T."/>
            <person name="Choi H.S."/>
            <person name="Lee M.S."/>
            <person name="Yu Y."/>
            <person name="Do Choi Y."/>
            <person name="Park B.S."/>
            <person name="van Deynze A."/>
            <person name="Ashrafi H."/>
            <person name="Hill T."/>
            <person name="Kim W.T."/>
            <person name="Pai H.S."/>
            <person name="Ahn H.K."/>
            <person name="Yeam I."/>
            <person name="Giovannoni J.J."/>
            <person name="Rose J.K."/>
            <person name="Sorensen I."/>
            <person name="Lee S.J."/>
            <person name="Kim R.W."/>
            <person name="Choi I.Y."/>
            <person name="Choi B.S."/>
            <person name="Lim J.S."/>
            <person name="Lee Y.H."/>
            <person name="Choi D."/>
        </authorList>
    </citation>
    <scope>NUCLEOTIDE SEQUENCE [LARGE SCALE GENOMIC DNA]</scope>
    <source>
        <strain evidence="2">cv. CM334</strain>
    </source>
</reference>
<dbReference type="Proteomes" id="UP000222542">
    <property type="component" value="Unassembled WGS sequence"/>
</dbReference>
<comment type="caution">
    <text evidence="1">The sequence shown here is derived from an EMBL/GenBank/DDBJ whole genome shotgun (WGS) entry which is preliminary data.</text>
</comment>
<evidence type="ECO:0008006" key="3">
    <source>
        <dbReference type="Google" id="ProtNLM"/>
    </source>
</evidence>
<proteinExistence type="predicted"/>
<dbReference type="SUPFAM" id="SSF52047">
    <property type="entry name" value="RNI-like"/>
    <property type="match status" value="1"/>
</dbReference>
<evidence type="ECO:0000313" key="1">
    <source>
        <dbReference type="EMBL" id="PHT89113.1"/>
    </source>
</evidence>
<accession>A0A2G3A4I7</accession>
<dbReference type="AlphaFoldDB" id="A0A2G3A4I7"/>
<reference evidence="1 2" key="2">
    <citation type="journal article" date="2017" name="Genome Biol.">
        <title>New reference genome sequences of hot pepper reveal the massive evolution of plant disease-resistance genes by retroduplication.</title>
        <authorList>
            <person name="Kim S."/>
            <person name="Park J."/>
            <person name="Yeom S.I."/>
            <person name="Kim Y.M."/>
            <person name="Seo E."/>
            <person name="Kim K.T."/>
            <person name="Kim M.S."/>
            <person name="Lee J.M."/>
            <person name="Cheong K."/>
            <person name="Shin H.S."/>
            <person name="Kim S.B."/>
            <person name="Han K."/>
            <person name="Lee J."/>
            <person name="Park M."/>
            <person name="Lee H.A."/>
            <person name="Lee H.Y."/>
            <person name="Lee Y."/>
            <person name="Oh S."/>
            <person name="Lee J.H."/>
            <person name="Choi E."/>
            <person name="Choi E."/>
            <person name="Lee S.E."/>
            <person name="Jeon J."/>
            <person name="Kim H."/>
            <person name="Choi G."/>
            <person name="Song H."/>
            <person name="Lee J."/>
            <person name="Lee S.C."/>
            <person name="Kwon J.K."/>
            <person name="Lee H.Y."/>
            <person name="Koo N."/>
            <person name="Hong Y."/>
            <person name="Kim R.W."/>
            <person name="Kang W.H."/>
            <person name="Huh J.H."/>
            <person name="Kang B.C."/>
            <person name="Yang T.J."/>
            <person name="Lee Y.H."/>
            <person name="Bennetzen J.L."/>
            <person name="Choi D."/>
        </authorList>
    </citation>
    <scope>NUCLEOTIDE SEQUENCE [LARGE SCALE GENOMIC DNA]</scope>
    <source>
        <strain evidence="2">cv. CM334</strain>
    </source>
</reference>
<dbReference type="GO" id="GO:1905761">
    <property type="term" value="F:SCF ubiquitin ligase complex binding"/>
    <property type="evidence" value="ECO:0000318"/>
    <property type="project" value="GO_Central"/>
</dbReference>
<dbReference type="Gene3D" id="3.80.10.10">
    <property type="entry name" value="Ribonuclease Inhibitor"/>
    <property type="match status" value="1"/>
</dbReference>
<keyword evidence="2" id="KW-1185">Reference proteome</keyword>
<dbReference type="PANTHER" id="PTHR38926:SF14">
    <property type="entry name" value="F-BOX PROTEIN SKIP19-LIKE"/>
    <property type="match status" value="1"/>
</dbReference>
<name>A0A2G3A4I7_CAPAN</name>
<dbReference type="Gramene" id="PHT89113">
    <property type="protein sequence ID" value="PHT89113"/>
    <property type="gene ID" value="T459_04226"/>
</dbReference>
<protein>
    <recommendedName>
        <fullName evidence="3">F-box domain-containing protein</fullName>
    </recommendedName>
</protein>
<dbReference type="InterPro" id="IPR032675">
    <property type="entry name" value="LRR_dom_sf"/>
</dbReference>
<sequence>MSNEEENLKVSSSSQIAPPLSLPSLVELPPDIMANILERLGVIQILESAQRVLEEICRVAVDRIQGQLLKLCIENFGNTDLLNYVAKRCSQLKHLRLVRCNGNFAGGLAVATKNFPLLEDLDINSTSITKDDMGSLAIESYFSKIKKLWDELAFSSTYPNCSCGCAEAYQKLEEEQRLHQLLMGLNDVYSDVEMEYFNDKTTS</sequence>
<dbReference type="PANTHER" id="PTHR38926">
    <property type="entry name" value="F-BOX DOMAIN CONTAINING PROTEIN, EXPRESSED"/>
    <property type="match status" value="1"/>
</dbReference>
<gene>
    <name evidence="1" type="ORF">T459_04226</name>
</gene>
<dbReference type="EMBL" id="AYRZ02000002">
    <property type="protein sequence ID" value="PHT89113.1"/>
    <property type="molecule type" value="Genomic_DNA"/>
</dbReference>